<keyword evidence="1" id="KW-0812">Transmembrane</keyword>
<protein>
    <submittedName>
        <fullName evidence="2">Pr6Pr family membrane protein</fullName>
    </submittedName>
</protein>
<feature type="transmembrane region" description="Helical" evidence="1">
    <location>
        <begin position="41"/>
        <end position="61"/>
    </location>
</feature>
<evidence type="ECO:0000313" key="2">
    <source>
        <dbReference type="EMBL" id="WTZ10826.1"/>
    </source>
</evidence>
<reference evidence="2" key="1">
    <citation type="submission" date="2022-10" db="EMBL/GenBank/DDBJ databases">
        <title>The complete genomes of actinobacterial strains from the NBC collection.</title>
        <authorList>
            <person name="Joergensen T.S."/>
            <person name="Alvarez Arevalo M."/>
            <person name="Sterndorff E.B."/>
            <person name="Faurdal D."/>
            <person name="Vuksanovic O."/>
            <person name="Mourched A.-S."/>
            <person name="Charusanti P."/>
            <person name="Shaw S."/>
            <person name="Blin K."/>
            <person name="Weber T."/>
        </authorList>
    </citation>
    <scope>NUCLEOTIDE SEQUENCE</scope>
    <source>
        <strain evidence="2">NBC_01393</strain>
    </source>
</reference>
<feature type="transmembrane region" description="Helical" evidence="1">
    <location>
        <begin position="67"/>
        <end position="87"/>
    </location>
</feature>
<sequence>MITPMPRDIPDLPAIPGILPSTRSFVPATAVVTPSRRPATAAYRVLVALAATTGVAIEMKLGTPGRVLSYFTIQTNLLVAVVFASSARRAWSARRPLPGVLTGGTLIYISITGLVYHLILANQSTPFSMTGGNDTLSGWHAVANQLLHTVTPIAVVLDWLLLTRPTPLALRNAATWLIYPLAYLAFCLARGAMLTPGTPARYLYPFVDVDRHGYGGVLGNTAILGVAFYALALLIVVLDHVRPDPVRRRLRRRLRRPENRISSQANGGLK</sequence>
<dbReference type="AlphaFoldDB" id="A0AAU3HZG5"/>
<keyword evidence="1" id="KW-0472">Membrane</keyword>
<evidence type="ECO:0000256" key="1">
    <source>
        <dbReference type="SAM" id="Phobius"/>
    </source>
</evidence>
<feature type="transmembrane region" description="Helical" evidence="1">
    <location>
        <begin position="99"/>
        <end position="119"/>
    </location>
</feature>
<organism evidence="2">
    <name type="scientific">Streptomyces sp. NBC_01393</name>
    <dbReference type="NCBI Taxonomy" id="2903851"/>
    <lineage>
        <taxon>Bacteria</taxon>
        <taxon>Bacillati</taxon>
        <taxon>Actinomycetota</taxon>
        <taxon>Actinomycetes</taxon>
        <taxon>Kitasatosporales</taxon>
        <taxon>Streptomycetaceae</taxon>
        <taxon>Streptomyces</taxon>
    </lineage>
</organism>
<gene>
    <name evidence="2" type="ORF">OG699_24315</name>
</gene>
<dbReference type="EMBL" id="CP109546">
    <property type="protein sequence ID" value="WTZ10826.1"/>
    <property type="molecule type" value="Genomic_DNA"/>
</dbReference>
<name>A0AAU3HZG5_9ACTN</name>
<accession>A0AAU3HZG5</accession>
<proteinExistence type="predicted"/>
<dbReference type="InterPro" id="IPR049713">
    <property type="entry name" value="Pr6Pr-like"/>
</dbReference>
<feature type="transmembrane region" description="Helical" evidence="1">
    <location>
        <begin position="213"/>
        <end position="238"/>
    </location>
</feature>
<feature type="transmembrane region" description="Helical" evidence="1">
    <location>
        <begin position="139"/>
        <end position="161"/>
    </location>
</feature>
<keyword evidence="1" id="KW-1133">Transmembrane helix</keyword>
<dbReference type="NCBIfam" id="NF038065">
    <property type="entry name" value="Pr6Pr"/>
    <property type="match status" value="1"/>
</dbReference>
<feature type="transmembrane region" description="Helical" evidence="1">
    <location>
        <begin position="173"/>
        <end position="193"/>
    </location>
</feature>